<evidence type="ECO:0000256" key="1">
    <source>
        <dbReference type="SAM" id="MobiDB-lite"/>
    </source>
</evidence>
<comment type="caution">
    <text evidence="2">The sequence shown here is derived from an EMBL/GenBank/DDBJ whole genome shotgun (WGS) entry which is preliminary data.</text>
</comment>
<dbReference type="Proteomes" id="UP000317763">
    <property type="component" value="Unassembled WGS sequence"/>
</dbReference>
<feature type="region of interest" description="Disordered" evidence="1">
    <location>
        <begin position="153"/>
        <end position="174"/>
    </location>
</feature>
<organism evidence="2 3">
    <name type="scientific">Tepidimonas taiwanensis</name>
    <dbReference type="NCBI Taxonomy" id="307486"/>
    <lineage>
        <taxon>Bacteria</taxon>
        <taxon>Pseudomonadati</taxon>
        <taxon>Pseudomonadota</taxon>
        <taxon>Betaproteobacteria</taxon>
        <taxon>Burkholderiales</taxon>
        <taxon>Tepidimonas</taxon>
    </lineage>
</organism>
<evidence type="ECO:0000313" key="2">
    <source>
        <dbReference type="EMBL" id="TSE31240.1"/>
    </source>
</evidence>
<keyword evidence="3" id="KW-1185">Reference proteome</keyword>
<reference evidence="2 3" key="1">
    <citation type="submission" date="2019-07" db="EMBL/GenBank/DDBJ databases">
        <title>Tepidimonas taiwanensis I1-1 draft genome.</title>
        <authorList>
            <person name="Da Costa M.S."/>
            <person name="Froufe H.J.C."/>
            <person name="Egas C."/>
            <person name="Albuquerque L."/>
        </authorList>
    </citation>
    <scope>NUCLEOTIDE SEQUENCE [LARGE SCALE GENOMIC DNA]</scope>
    <source>
        <strain evidence="2 3">I1-1</strain>
    </source>
</reference>
<sequence>MRGKPGAGVGAVLGDTRRQGGQTVVPALVVQLVQQLDADDSTVGLSGHRGARECLAHALGPLEAVGFEQHAPAVDVVGVERRPHAQVGHTGQRWRLRRRVQPVHLHDEDAAGGGLPVVEAQVERAKAIAETRGRFAQGAAQLAPVHDVAADRVRAPEQRRGARHVARGQRLAHRGAGHAPAVDLVAEHARHVEAACLARGVQQRVVAAALRAEAKVIADEHITRVQRPNQHVVDERLGRQRRERLVEGQDHAFVDTAAAQLRQLVAQRGNARRRQLRAAVPRGEEVPRVRLERHGARGHAAVTRLVDQQRQHRLMAAVHAVEIADRQRPRLGGSPAQVVQAVGDVHGRRGGVMRMSWKRGTMTQLCGCSSSRLRACPRRG</sequence>
<dbReference type="AlphaFoldDB" id="A0A554X5X5"/>
<accession>A0A554X5X5</accession>
<feature type="compositionally biased region" description="Basic residues" evidence="1">
    <location>
        <begin position="161"/>
        <end position="174"/>
    </location>
</feature>
<name>A0A554X5X5_9BURK</name>
<proteinExistence type="predicted"/>
<dbReference type="EMBL" id="VJOM01000016">
    <property type="protein sequence ID" value="TSE31240.1"/>
    <property type="molecule type" value="Genomic_DNA"/>
</dbReference>
<gene>
    <name evidence="2" type="ORF">Ttaiw_01618</name>
</gene>
<evidence type="ECO:0000313" key="3">
    <source>
        <dbReference type="Proteomes" id="UP000317763"/>
    </source>
</evidence>
<protein>
    <submittedName>
        <fullName evidence="2">Uncharacterized protein</fullName>
    </submittedName>
</protein>